<evidence type="ECO:0000256" key="2">
    <source>
        <dbReference type="ARBA" id="ARBA00023012"/>
    </source>
</evidence>
<gene>
    <name evidence="5" type="ORF">MuYL_1464</name>
</gene>
<dbReference type="SMART" id="SM00448">
    <property type="entry name" value="REC"/>
    <property type="match status" value="1"/>
</dbReference>
<dbReference type="Gene3D" id="3.40.50.2300">
    <property type="match status" value="1"/>
</dbReference>
<feature type="domain" description="Response regulatory" evidence="4">
    <location>
        <begin position="18"/>
        <end position="131"/>
    </location>
</feature>
<dbReference type="EMBL" id="CP022743">
    <property type="protein sequence ID" value="ASU33362.1"/>
    <property type="molecule type" value="Genomic_DNA"/>
</dbReference>
<dbReference type="InterPro" id="IPR011006">
    <property type="entry name" value="CheY-like_superfamily"/>
</dbReference>
<evidence type="ECO:0000256" key="3">
    <source>
        <dbReference type="PROSITE-ProRule" id="PRU00169"/>
    </source>
</evidence>
<keyword evidence="2" id="KW-0902">Two-component regulatory system</keyword>
<proteinExistence type="predicted"/>
<accession>A0A223NU09</accession>
<dbReference type="InterPro" id="IPR050595">
    <property type="entry name" value="Bact_response_regulator"/>
</dbReference>
<sequence length="131" mass="14614">MPAQPVMLINNGIISMKNIIVISTDSNLAETLTGALPYNFTCAEAFEHPDQLFAQLNRLNPDLVIIDFMLDDLNGGGTVHQIKSDSRWRSLPVIILSEFSAEQMSNKFGSDAMIKKPFNFTELDTLIKQLL</sequence>
<dbReference type="InterPro" id="IPR001789">
    <property type="entry name" value="Sig_transdc_resp-reg_receiver"/>
</dbReference>
<dbReference type="Pfam" id="PF00072">
    <property type="entry name" value="Response_reg"/>
    <property type="match status" value="1"/>
</dbReference>
<evidence type="ECO:0000256" key="1">
    <source>
        <dbReference type="ARBA" id="ARBA00022553"/>
    </source>
</evidence>
<keyword evidence="6" id="KW-1185">Reference proteome</keyword>
<evidence type="ECO:0000313" key="5">
    <source>
        <dbReference type="EMBL" id="ASU33362.1"/>
    </source>
</evidence>
<reference evidence="5 6" key="1">
    <citation type="submission" date="2017-08" db="EMBL/GenBank/DDBJ databases">
        <title>Complete genome sequence of Mucilaginibacter sp. strain BJC16-A31.</title>
        <authorList>
            <consortium name="Henan University of Science and Technology"/>
            <person name="You X."/>
        </authorList>
    </citation>
    <scope>NUCLEOTIDE SEQUENCE [LARGE SCALE GENOMIC DNA]</scope>
    <source>
        <strain evidence="5 6">BJC16-A31</strain>
    </source>
</reference>
<dbReference type="AlphaFoldDB" id="A0A223NU09"/>
<dbReference type="Proteomes" id="UP000215002">
    <property type="component" value="Chromosome"/>
</dbReference>
<dbReference type="KEGG" id="muc:MuYL_1464"/>
<feature type="modified residue" description="4-aspartylphosphate" evidence="3">
    <location>
        <position position="67"/>
    </location>
</feature>
<dbReference type="PROSITE" id="PS50110">
    <property type="entry name" value="RESPONSE_REGULATORY"/>
    <property type="match status" value="1"/>
</dbReference>
<evidence type="ECO:0000313" key="6">
    <source>
        <dbReference type="Proteomes" id="UP000215002"/>
    </source>
</evidence>
<evidence type="ECO:0000259" key="4">
    <source>
        <dbReference type="PROSITE" id="PS50110"/>
    </source>
</evidence>
<keyword evidence="1 3" id="KW-0597">Phosphoprotein</keyword>
<dbReference type="GO" id="GO:0000160">
    <property type="term" value="P:phosphorelay signal transduction system"/>
    <property type="evidence" value="ECO:0007669"/>
    <property type="project" value="UniProtKB-KW"/>
</dbReference>
<organism evidence="5 6">
    <name type="scientific">Mucilaginibacter xinganensis</name>
    <dbReference type="NCBI Taxonomy" id="1234841"/>
    <lineage>
        <taxon>Bacteria</taxon>
        <taxon>Pseudomonadati</taxon>
        <taxon>Bacteroidota</taxon>
        <taxon>Sphingobacteriia</taxon>
        <taxon>Sphingobacteriales</taxon>
        <taxon>Sphingobacteriaceae</taxon>
        <taxon>Mucilaginibacter</taxon>
    </lineage>
</organism>
<dbReference type="PANTHER" id="PTHR44591:SF14">
    <property type="entry name" value="PROTEIN PILG"/>
    <property type="match status" value="1"/>
</dbReference>
<dbReference type="SUPFAM" id="SSF52172">
    <property type="entry name" value="CheY-like"/>
    <property type="match status" value="1"/>
</dbReference>
<name>A0A223NU09_9SPHI</name>
<protein>
    <submittedName>
        <fullName evidence="5">Two-component system, OmpR family, alkaline phosphatase synthesis response regulator PhoP</fullName>
    </submittedName>
</protein>
<dbReference type="PANTHER" id="PTHR44591">
    <property type="entry name" value="STRESS RESPONSE REGULATOR PROTEIN 1"/>
    <property type="match status" value="1"/>
</dbReference>